<evidence type="ECO:0000256" key="8">
    <source>
        <dbReference type="ARBA" id="ARBA00023136"/>
    </source>
</evidence>
<evidence type="ECO:0000313" key="12">
    <source>
        <dbReference type="Proteomes" id="UP001162031"/>
    </source>
</evidence>
<keyword evidence="4 9" id="KW-0812">Transmembrane</keyword>
<dbReference type="PANTHER" id="PTHR15959:SF0">
    <property type="entry name" value="SYNTAXIN-18"/>
    <property type="match status" value="1"/>
</dbReference>
<evidence type="ECO:0000256" key="1">
    <source>
        <dbReference type="ARBA" id="ARBA00004211"/>
    </source>
</evidence>
<organism evidence="11 12">
    <name type="scientific">Hyaloperonospora brassicae</name>
    <name type="common">Brassica downy mildew</name>
    <name type="synonym">Peronospora brassicae</name>
    <dbReference type="NCBI Taxonomy" id="162125"/>
    <lineage>
        <taxon>Eukaryota</taxon>
        <taxon>Sar</taxon>
        <taxon>Stramenopiles</taxon>
        <taxon>Oomycota</taxon>
        <taxon>Peronosporomycetes</taxon>
        <taxon>Peronosporales</taxon>
        <taxon>Peronosporaceae</taxon>
        <taxon>Hyaloperonospora</taxon>
    </lineage>
</organism>
<dbReference type="GO" id="GO:0031201">
    <property type="term" value="C:SNARE complex"/>
    <property type="evidence" value="ECO:0007669"/>
    <property type="project" value="TreeGrafter"/>
</dbReference>
<dbReference type="GO" id="GO:0006890">
    <property type="term" value="P:retrograde vesicle-mediated transport, Golgi to endoplasmic reticulum"/>
    <property type="evidence" value="ECO:0007669"/>
    <property type="project" value="TreeGrafter"/>
</dbReference>
<comment type="similarity">
    <text evidence="2">Belongs to the syntaxin family.</text>
</comment>
<dbReference type="PROSITE" id="PS50192">
    <property type="entry name" value="T_SNARE"/>
    <property type="match status" value="1"/>
</dbReference>
<keyword evidence="12" id="KW-1185">Reference proteome</keyword>
<evidence type="ECO:0000256" key="7">
    <source>
        <dbReference type="ARBA" id="ARBA00023054"/>
    </source>
</evidence>
<evidence type="ECO:0000313" key="11">
    <source>
        <dbReference type="EMBL" id="CAI5729099.1"/>
    </source>
</evidence>
<dbReference type="EMBL" id="CANTFL010000977">
    <property type="protein sequence ID" value="CAI5729099.1"/>
    <property type="molecule type" value="Genomic_DNA"/>
</dbReference>
<keyword evidence="7" id="KW-0175">Coiled coil</keyword>
<sequence length="358" mass="40199">MRVDVTSCFRELAPIPPGTVAKHQSAFVREASNLLSSLVELEKLLRQVKPNYLLPKRFVRTKGSRMSEADKDELDADLVELIKSCSSRIDALKSATEAQPVVISVQEFQKEVVAYLLERLKCTADSAKQMQKKRYQQPFLLSSRLLPEDDRQGLDALEKRIVHMGQVKATKKQAAALSDDKTEALAISSSQKLGSPTKSTCASFAPPMNSAPVQQTKVDETHCDVVNTRKLTAIVQQAPIFASQSDELEFTEEEGRRFGAENAMLHRHFQENLEDAKKMESKMAEISNLMGQFADKIMEQQTDIEMIQHHAYETKSNVSQSNRILQTTQGIGNGYGFIIFCFYAGFSIILHMLHYFSS</sequence>
<evidence type="ECO:0000256" key="4">
    <source>
        <dbReference type="ARBA" id="ARBA00022692"/>
    </source>
</evidence>
<evidence type="ECO:0000256" key="2">
    <source>
        <dbReference type="ARBA" id="ARBA00009063"/>
    </source>
</evidence>
<keyword evidence="8 9" id="KW-0472">Membrane</keyword>
<evidence type="ECO:0000259" key="10">
    <source>
        <dbReference type="PROSITE" id="PS50192"/>
    </source>
</evidence>
<comment type="caution">
    <text evidence="11">The sequence shown here is derived from an EMBL/GenBank/DDBJ whole genome shotgun (WGS) entry which is preliminary data.</text>
</comment>
<proteinExistence type="inferred from homology"/>
<keyword evidence="5" id="KW-0653">Protein transport</keyword>
<dbReference type="Proteomes" id="UP001162031">
    <property type="component" value="Unassembled WGS sequence"/>
</dbReference>
<evidence type="ECO:0000256" key="6">
    <source>
        <dbReference type="ARBA" id="ARBA00022989"/>
    </source>
</evidence>
<dbReference type="SUPFAM" id="SSF58038">
    <property type="entry name" value="SNARE fusion complex"/>
    <property type="match status" value="1"/>
</dbReference>
<evidence type="ECO:0000256" key="5">
    <source>
        <dbReference type="ARBA" id="ARBA00022927"/>
    </source>
</evidence>
<feature type="domain" description="T-SNARE coiled-coil homology" evidence="10">
    <location>
        <begin position="266"/>
        <end position="328"/>
    </location>
</feature>
<feature type="transmembrane region" description="Helical" evidence="9">
    <location>
        <begin position="334"/>
        <end position="356"/>
    </location>
</feature>
<comment type="subcellular location">
    <subcellularLocation>
        <location evidence="1">Membrane</location>
        <topology evidence="1">Single-pass type IV membrane protein</topology>
    </subcellularLocation>
</comment>
<evidence type="ECO:0000256" key="9">
    <source>
        <dbReference type="SAM" id="Phobius"/>
    </source>
</evidence>
<dbReference type="PANTHER" id="PTHR15959">
    <property type="entry name" value="SYNTAXIN-18"/>
    <property type="match status" value="1"/>
</dbReference>
<dbReference type="GO" id="GO:0005783">
    <property type="term" value="C:endoplasmic reticulum"/>
    <property type="evidence" value="ECO:0007669"/>
    <property type="project" value="TreeGrafter"/>
</dbReference>
<keyword evidence="6 9" id="KW-1133">Transmembrane helix</keyword>
<dbReference type="AlphaFoldDB" id="A0AAV0TX80"/>
<reference evidence="11" key="1">
    <citation type="submission" date="2022-12" db="EMBL/GenBank/DDBJ databases">
        <authorList>
            <person name="Webb A."/>
        </authorList>
    </citation>
    <scope>NUCLEOTIDE SEQUENCE</scope>
    <source>
        <strain evidence="11">Hp1</strain>
    </source>
</reference>
<dbReference type="Gene3D" id="1.20.5.110">
    <property type="match status" value="1"/>
</dbReference>
<dbReference type="InterPro" id="IPR000727">
    <property type="entry name" value="T_SNARE_dom"/>
</dbReference>
<accession>A0AAV0TX80</accession>
<dbReference type="GO" id="GO:0015031">
    <property type="term" value="P:protein transport"/>
    <property type="evidence" value="ECO:0007669"/>
    <property type="project" value="UniProtKB-KW"/>
</dbReference>
<evidence type="ECO:0000256" key="3">
    <source>
        <dbReference type="ARBA" id="ARBA00022448"/>
    </source>
</evidence>
<protein>
    <recommendedName>
        <fullName evidence="10">t-SNARE coiled-coil homology domain-containing protein</fullName>
    </recommendedName>
</protein>
<name>A0AAV0TX80_HYABA</name>
<gene>
    <name evidence="11" type="ORF">HBR001_LOCUS4480</name>
</gene>
<keyword evidence="3" id="KW-0813">Transport</keyword>